<accession>A0A6A4X9H9</accession>
<evidence type="ECO:0000256" key="5">
    <source>
        <dbReference type="ARBA" id="ARBA00022824"/>
    </source>
</evidence>
<dbReference type="SUPFAM" id="SSF103481">
    <property type="entry name" value="Multidrug resistance efflux transporter EmrE"/>
    <property type="match status" value="2"/>
</dbReference>
<protein>
    <submittedName>
        <fullName evidence="9">Solute carrier family 35 member B1</fullName>
    </submittedName>
</protein>
<evidence type="ECO:0000313" key="9">
    <source>
        <dbReference type="EMBL" id="KAF0314179.1"/>
    </source>
</evidence>
<evidence type="ECO:0000256" key="4">
    <source>
        <dbReference type="ARBA" id="ARBA00022692"/>
    </source>
</evidence>
<evidence type="ECO:0000256" key="7">
    <source>
        <dbReference type="ARBA" id="ARBA00023136"/>
    </source>
</evidence>
<dbReference type="GO" id="GO:0005459">
    <property type="term" value="F:UDP-galactose transmembrane transporter activity"/>
    <property type="evidence" value="ECO:0007669"/>
    <property type="project" value="TreeGrafter"/>
</dbReference>
<keyword evidence="3" id="KW-0813">Transport</keyword>
<evidence type="ECO:0000256" key="3">
    <source>
        <dbReference type="ARBA" id="ARBA00022448"/>
    </source>
</evidence>
<dbReference type="Proteomes" id="UP000440578">
    <property type="component" value="Unassembled WGS sequence"/>
</dbReference>
<sequence>MNRNFKLCTCAGGIFVCYFYYGVLQERITRGIYKIGDVEEKFVYILPMVGLQCLVNTIYAMILNRFVNPPAKDTTTPGYHAAVSLTYLLAMVFSNKALQWVNYPTQVVGKSCKPIPVMLMGVLLSRRRYPLRKYLFVLLIVVGVAVFMYKDDVKKEPAGTEGLGEVLLLLSLLMDGLTGAIQDMMKNDFKCSSGSMMYSMNLWGTVYTGLAVVMTGELLGFLSFVQRHPSVLGQLASLSVASALGQYFIFMTISEFGPLPCSIITTTRKFFTVLGSVFLLGNSLTNRQWLGAVAVFTGLILDSVYGKTPAPKPVTNGKAKTDL</sequence>
<evidence type="ECO:0000256" key="1">
    <source>
        <dbReference type="ARBA" id="ARBA00004477"/>
    </source>
</evidence>
<name>A0A6A4X9H9_AMPAM</name>
<proteinExistence type="inferred from homology"/>
<keyword evidence="6 8" id="KW-1133">Transmembrane helix</keyword>
<keyword evidence="7 8" id="KW-0472">Membrane</keyword>
<feature type="transmembrane region" description="Helical" evidence="8">
    <location>
        <begin position="231"/>
        <end position="250"/>
    </location>
</feature>
<feature type="transmembrane region" description="Helical" evidence="8">
    <location>
        <begin position="44"/>
        <end position="62"/>
    </location>
</feature>
<dbReference type="GO" id="GO:0005789">
    <property type="term" value="C:endoplasmic reticulum membrane"/>
    <property type="evidence" value="ECO:0007669"/>
    <property type="project" value="UniProtKB-SubCell"/>
</dbReference>
<dbReference type="PANTHER" id="PTHR10778:SF10">
    <property type="entry name" value="SOLUTE CARRIER FAMILY 35 MEMBER B1"/>
    <property type="match status" value="1"/>
</dbReference>
<dbReference type="Pfam" id="PF08449">
    <property type="entry name" value="UAA"/>
    <property type="match status" value="1"/>
</dbReference>
<feature type="transmembrane region" description="Helical" evidence="8">
    <location>
        <begin position="202"/>
        <end position="225"/>
    </location>
</feature>
<dbReference type="InterPro" id="IPR013657">
    <property type="entry name" value="SCL35B1-4/HUT1"/>
</dbReference>
<dbReference type="InterPro" id="IPR037185">
    <property type="entry name" value="EmrE-like"/>
</dbReference>
<dbReference type="GO" id="GO:0000139">
    <property type="term" value="C:Golgi membrane"/>
    <property type="evidence" value="ECO:0007669"/>
    <property type="project" value="TreeGrafter"/>
</dbReference>
<organism evidence="9 10">
    <name type="scientific">Amphibalanus amphitrite</name>
    <name type="common">Striped barnacle</name>
    <name type="synonym">Balanus amphitrite</name>
    <dbReference type="NCBI Taxonomy" id="1232801"/>
    <lineage>
        <taxon>Eukaryota</taxon>
        <taxon>Metazoa</taxon>
        <taxon>Ecdysozoa</taxon>
        <taxon>Arthropoda</taxon>
        <taxon>Crustacea</taxon>
        <taxon>Multicrustacea</taxon>
        <taxon>Cirripedia</taxon>
        <taxon>Thoracica</taxon>
        <taxon>Thoracicalcarea</taxon>
        <taxon>Balanomorpha</taxon>
        <taxon>Balanoidea</taxon>
        <taxon>Balanidae</taxon>
        <taxon>Amphibalaninae</taxon>
        <taxon>Amphibalanus</taxon>
    </lineage>
</organism>
<feature type="transmembrane region" description="Helical" evidence="8">
    <location>
        <begin position="134"/>
        <end position="150"/>
    </location>
</feature>
<feature type="transmembrane region" description="Helical" evidence="8">
    <location>
        <begin position="7"/>
        <end position="24"/>
    </location>
</feature>
<evidence type="ECO:0000256" key="2">
    <source>
        <dbReference type="ARBA" id="ARBA00010694"/>
    </source>
</evidence>
<dbReference type="GO" id="GO:0005460">
    <property type="term" value="F:UDP-glucose transmembrane transporter activity"/>
    <property type="evidence" value="ECO:0007669"/>
    <property type="project" value="TreeGrafter"/>
</dbReference>
<evidence type="ECO:0000313" key="10">
    <source>
        <dbReference type="Proteomes" id="UP000440578"/>
    </source>
</evidence>
<dbReference type="AlphaFoldDB" id="A0A6A4X9H9"/>
<keyword evidence="5" id="KW-0256">Endoplasmic reticulum</keyword>
<dbReference type="PANTHER" id="PTHR10778">
    <property type="entry name" value="SOLUTE CARRIER FAMILY 35 MEMBER B"/>
    <property type="match status" value="1"/>
</dbReference>
<dbReference type="OrthoDB" id="78344at2759"/>
<keyword evidence="10" id="KW-1185">Reference proteome</keyword>
<comment type="subcellular location">
    <subcellularLocation>
        <location evidence="1">Endoplasmic reticulum membrane</location>
        <topology evidence="1">Multi-pass membrane protein</topology>
    </subcellularLocation>
</comment>
<comment type="similarity">
    <text evidence="2">Belongs to the nucleotide-sugar transporter family. SLC35B subfamily.</text>
</comment>
<dbReference type="EMBL" id="VIIS01000041">
    <property type="protein sequence ID" value="KAF0314179.1"/>
    <property type="molecule type" value="Genomic_DNA"/>
</dbReference>
<gene>
    <name evidence="9" type="primary">slc35b1</name>
    <name evidence="9" type="ORF">FJT64_015359</name>
</gene>
<evidence type="ECO:0000256" key="6">
    <source>
        <dbReference type="ARBA" id="ARBA00022989"/>
    </source>
</evidence>
<comment type="caution">
    <text evidence="9">The sequence shown here is derived from an EMBL/GenBank/DDBJ whole genome shotgun (WGS) entry which is preliminary data.</text>
</comment>
<keyword evidence="4 8" id="KW-0812">Transmembrane</keyword>
<reference evidence="9 10" key="1">
    <citation type="submission" date="2019-07" db="EMBL/GenBank/DDBJ databases">
        <title>Draft genome assembly of a fouling barnacle, Amphibalanus amphitrite (Darwin, 1854): The first reference genome for Thecostraca.</title>
        <authorList>
            <person name="Kim W."/>
        </authorList>
    </citation>
    <scope>NUCLEOTIDE SEQUENCE [LARGE SCALE GENOMIC DNA]</scope>
    <source>
        <strain evidence="9">SNU_AA5</strain>
        <tissue evidence="9">Soma without cirri and trophi</tissue>
    </source>
</reference>
<evidence type="ECO:0000256" key="8">
    <source>
        <dbReference type="SAM" id="Phobius"/>
    </source>
</evidence>